<dbReference type="InterPro" id="IPR000157">
    <property type="entry name" value="TIR_dom"/>
</dbReference>
<dbReference type="Pfam" id="PF13676">
    <property type="entry name" value="TIR_2"/>
    <property type="match status" value="1"/>
</dbReference>
<dbReference type="Proteomes" id="UP000037251">
    <property type="component" value="Unassembled WGS sequence"/>
</dbReference>
<protein>
    <recommendedName>
        <fullName evidence="1">TIR domain-containing protein</fullName>
    </recommendedName>
</protein>
<comment type="caution">
    <text evidence="2">The sequence shown here is derived from an EMBL/GenBank/DDBJ whole genome shotgun (WGS) entry which is preliminary data.</text>
</comment>
<dbReference type="Gene3D" id="1.25.40.10">
    <property type="entry name" value="Tetratricopeptide repeat domain"/>
    <property type="match status" value="2"/>
</dbReference>
<accession>A0A0L8KSJ2</accession>
<dbReference type="InterPro" id="IPR053137">
    <property type="entry name" value="NLR-like"/>
</dbReference>
<dbReference type="Pfam" id="PF13424">
    <property type="entry name" value="TPR_12"/>
    <property type="match status" value="2"/>
</dbReference>
<dbReference type="STRING" id="67356.AQJ84_31585"/>
<dbReference type="InterPro" id="IPR011990">
    <property type="entry name" value="TPR-like_helical_dom_sf"/>
</dbReference>
<dbReference type="NCBIfam" id="NF040586">
    <property type="entry name" value="FxSxx_TPR"/>
    <property type="match status" value="1"/>
</dbReference>
<dbReference type="AlphaFoldDB" id="A0A0L8KSJ2"/>
<dbReference type="Pfam" id="PF13374">
    <property type="entry name" value="TPR_10"/>
    <property type="match status" value="1"/>
</dbReference>
<dbReference type="SUPFAM" id="SSF48452">
    <property type="entry name" value="TPR-like"/>
    <property type="match status" value="2"/>
</dbReference>
<dbReference type="GO" id="GO:0007165">
    <property type="term" value="P:signal transduction"/>
    <property type="evidence" value="ECO:0007669"/>
    <property type="project" value="InterPro"/>
</dbReference>
<dbReference type="Gene3D" id="3.40.50.300">
    <property type="entry name" value="P-loop containing nucleotide triphosphate hydrolases"/>
    <property type="match status" value="1"/>
</dbReference>
<keyword evidence="3" id="KW-1185">Reference proteome</keyword>
<evidence type="ECO:0000313" key="3">
    <source>
        <dbReference type="Proteomes" id="UP000037251"/>
    </source>
</evidence>
<organism evidence="2 3">
    <name type="scientific">Streptomyces resistomycificus</name>
    <dbReference type="NCBI Taxonomy" id="67356"/>
    <lineage>
        <taxon>Bacteria</taxon>
        <taxon>Bacillati</taxon>
        <taxon>Actinomycetota</taxon>
        <taxon>Actinomycetes</taxon>
        <taxon>Kitasatosporales</taxon>
        <taxon>Streptomycetaceae</taxon>
        <taxon>Streptomyces</taxon>
        <taxon>Streptomyces aurantiacus group</taxon>
    </lineage>
</organism>
<dbReference type="InterPro" id="IPR035897">
    <property type="entry name" value="Toll_tir_struct_dom_sf"/>
</dbReference>
<dbReference type="EMBL" id="LGUS01000227">
    <property type="protein sequence ID" value="KOG28867.1"/>
    <property type="molecule type" value="Genomic_DNA"/>
</dbReference>
<dbReference type="SUPFAM" id="SSF52540">
    <property type="entry name" value="P-loop containing nucleoside triphosphate hydrolases"/>
    <property type="match status" value="1"/>
</dbReference>
<dbReference type="PATRIC" id="fig|67356.5.peg.8212"/>
<dbReference type="eggNOG" id="COG2909">
    <property type="taxonomic scope" value="Bacteria"/>
</dbReference>
<dbReference type="InterPro" id="IPR027417">
    <property type="entry name" value="P-loop_NTPase"/>
</dbReference>
<sequence>MPGGARVFVSHAGADLAWAEWVAWQLQDAGYEVELDAWHWGAGENFVRNMDRALAAGPMVALFSSAYFDPERWTTEEWTAKLAGREKLIPLRIEDCAAPPMLRALIAPALFGLREEKARAALLAAVEGPAGSPRVSPGFPGEGGAGRLRSMGATGPRLPGTLPRVWNVPARNAGFVGRDELLVEVRARLAGGRAVAVVALDGRGGVGKTQLAAEYAHRFCGEYELVWWVRAEDPALIPGQLAFLAVETGAAQPDTPTGKALQALGRELRSRARWLVVFDNAENPAALADFVPSGPGHVLITSRNPDWHGVASPLDVDVLARRESTDLLRRRTPWLAEADAGRLAQALDDLPLALVQAAAVLTTTTVDDYLAMLADNASEVTDEGRPRDYRWSLAAQIRLSMQRLRAQDPEAAEVMNACALLAPEPFALHACTRQEDDEASQEDDEASSVGQVVADRRTKSRVLSALHQHGLARVAGGSLHLHRLTQAVLKDQLTAEERARAARNASALLAAAYPGKAQDPETWPRWPSLLPHLLTIDPTELVTADARFAACEACLYLLDRGSAPAVLPRLESLYQAWKALLGPGNPQTWWAVNYLAMASTAVGDHDRAYALHRDLFDRQRRAYGEDDPDTLATASNLAIRLAELGRLEEAVELGEDALARRRRVLGEGHPDTLRTASNLAVDLAELGRVEEARRLTEDAHARQRRVLGENHPHTLTTASNLAIRLAELGRVEEAVELGKDALARRRRVLGNDHPDTLITASNLAVDLAHLGRVEEARQLSEDTLAQQRRVLGEDHPNTLIATRLLDSLQRPSGD</sequence>
<name>A0A0L8KSJ2_9ACTN</name>
<evidence type="ECO:0000313" key="2">
    <source>
        <dbReference type="EMBL" id="KOG28867.1"/>
    </source>
</evidence>
<dbReference type="Gene3D" id="3.40.50.10140">
    <property type="entry name" value="Toll/interleukin-1 receptor homology (TIR) domain"/>
    <property type="match status" value="1"/>
</dbReference>
<evidence type="ECO:0000259" key="1">
    <source>
        <dbReference type="Pfam" id="PF13676"/>
    </source>
</evidence>
<dbReference type="PANTHER" id="PTHR46082">
    <property type="entry name" value="ATP/GTP-BINDING PROTEIN-RELATED"/>
    <property type="match status" value="1"/>
</dbReference>
<proteinExistence type="predicted"/>
<gene>
    <name evidence="2" type="ORF">ADK37_38380</name>
</gene>
<dbReference type="PANTHER" id="PTHR46082:SF6">
    <property type="entry name" value="AAA+ ATPASE DOMAIN-CONTAINING PROTEIN-RELATED"/>
    <property type="match status" value="1"/>
</dbReference>
<dbReference type="SUPFAM" id="SSF52200">
    <property type="entry name" value="Toll/Interleukin receptor TIR domain"/>
    <property type="match status" value="1"/>
</dbReference>
<feature type="domain" description="TIR" evidence="1">
    <location>
        <begin position="7"/>
        <end position="120"/>
    </location>
</feature>
<reference evidence="3" key="1">
    <citation type="submission" date="2015-07" db="EMBL/GenBank/DDBJ databases">
        <authorList>
            <person name="Ju K.-S."/>
            <person name="Doroghazi J.R."/>
            <person name="Metcalf W.W."/>
        </authorList>
    </citation>
    <scope>NUCLEOTIDE SEQUENCE [LARGE SCALE GENOMIC DNA]</scope>
    <source>
        <strain evidence="3">NRRL 2290</strain>
    </source>
</reference>